<keyword evidence="10 16" id="KW-1133">Transmembrane helix</keyword>
<dbReference type="EC" id="2.4.1.16" evidence="4"/>
<dbReference type="AlphaFoldDB" id="A0A8H5WXJ5"/>
<evidence type="ECO:0000256" key="14">
    <source>
        <dbReference type="ARBA" id="ARBA00049510"/>
    </source>
</evidence>
<keyword evidence="11 16" id="KW-0472">Membrane</keyword>
<dbReference type="GO" id="GO:0046394">
    <property type="term" value="P:carboxylic acid biosynthetic process"/>
    <property type="evidence" value="ECO:0007669"/>
    <property type="project" value="UniProtKB-ARBA"/>
</dbReference>
<keyword evidence="9" id="KW-0663">Pyridoxal phosphate</keyword>
<comment type="caution">
    <text evidence="18">The sequence shown here is derived from an EMBL/GenBank/DDBJ whole genome shotgun (WGS) entry which is preliminary data.</text>
</comment>
<feature type="transmembrane region" description="Helical" evidence="16">
    <location>
        <begin position="923"/>
        <end position="944"/>
    </location>
</feature>
<dbReference type="PANTHER" id="PTHR22914">
    <property type="entry name" value="CHITIN SYNTHASE"/>
    <property type="match status" value="1"/>
</dbReference>
<dbReference type="InterPro" id="IPR036038">
    <property type="entry name" value="Aminotransferase-like"/>
</dbReference>
<comment type="cofactor">
    <cofactor evidence="1">
        <name>pyridoxal 5'-phosphate</name>
        <dbReference type="ChEBI" id="CHEBI:597326"/>
    </cofactor>
</comment>
<feature type="compositionally biased region" description="Polar residues" evidence="15">
    <location>
        <begin position="402"/>
        <end position="412"/>
    </location>
</feature>
<dbReference type="Gene3D" id="3.30.470.10">
    <property type="match status" value="1"/>
</dbReference>
<evidence type="ECO:0000259" key="17">
    <source>
        <dbReference type="Pfam" id="PF08407"/>
    </source>
</evidence>
<dbReference type="InterPro" id="IPR004835">
    <property type="entry name" value="Chitin_synth"/>
</dbReference>
<evidence type="ECO:0000256" key="6">
    <source>
        <dbReference type="ARBA" id="ARBA00022676"/>
    </source>
</evidence>
<name>A0A8H5WXJ5_FUSHE</name>
<keyword evidence="5" id="KW-1003">Cell membrane</keyword>
<dbReference type="Gene3D" id="3.20.10.10">
    <property type="entry name" value="D-amino Acid Aminotransferase, subunit A, domain 2"/>
    <property type="match status" value="1"/>
</dbReference>
<evidence type="ECO:0000313" key="19">
    <source>
        <dbReference type="Proteomes" id="UP000567885"/>
    </source>
</evidence>
<keyword evidence="13" id="KW-0961">Cell wall biogenesis/degradation</keyword>
<evidence type="ECO:0000256" key="3">
    <source>
        <dbReference type="ARBA" id="ARBA00009320"/>
    </source>
</evidence>
<dbReference type="GO" id="GO:0005886">
    <property type="term" value="C:plasma membrane"/>
    <property type="evidence" value="ECO:0007669"/>
    <property type="project" value="UniProtKB-SubCell"/>
</dbReference>
<evidence type="ECO:0000256" key="4">
    <source>
        <dbReference type="ARBA" id="ARBA00012543"/>
    </source>
</evidence>
<dbReference type="GO" id="GO:0004100">
    <property type="term" value="F:chitin synthase activity"/>
    <property type="evidence" value="ECO:0007669"/>
    <property type="project" value="UniProtKB-EC"/>
</dbReference>
<comment type="catalytic activity">
    <reaction evidence="14">
        <text>[(1-&gt;4)-N-acetyl-beta-D-glucosaminyl](n) + UDP-N-acetyl-alpha-D-glucosamine = [(1-&gt;4)-N-acetyl-beta-D-glucosaminyl](n+1) + UDP + H(+)</text>
        <dbReference type="Rhea" id="RHEA:16637"/>
        <dbReference type="Rhea" id="RHEA-COMP:9593"/>
        <dbReference type="Rhea" id="RHEA-COMP:9595"/>
        <dbReference type="ChEBI" id="CHEBI:15378"/>
        <dbReference type="ChEBI" id="CHEBI:17029"/>
        <dbReference type="ChEBI" id="CHEBI:57705"/>
        <dbReference type="ChEBI" id="CHEBI:58223"/>
        <dbReference type="EC" id="2.4.1.16"/>
    </reaction>
    <physiologicalReaction direction="left-to-right" evidence="14">
        <dbReference type="Rhea" id="RHEA:16638"/>
    </physiologicalReaction>
</comment>
<dbReference type="Proteomes" id="UP000567885">
    <property type="component" value="Unassembled WGS sequence"/>
</dbReference>
<evidence type="ECO:0000256" key="13">
    <source>
        <dbReference type="ARBA" id="ARBA00023316"/>
    </source>
</evidence>
<evidence type="ECO:0000256" key="10">
    <source>
        <dbReference type="ARBA" id="ARBA00022989"/>
    </source>
</evidence>
<evidence type="ECO:0000256" key="2">
    <source>
        <dbReference type="ARBA" id="ARBA00004651"/>
    </source>
</evidence>
<feature type="region of interest" description="Disordered" evidence="15">
    <location>
        <begin position="329"/>
        <end position="364"/>
    </location>
</feature>
<feature type="transmembrane region" description="Helical" evidence="16">
    <location>
        <begin position="1150"/>
        <end position="1170"/>
    </location>
</feature>
<dbReference type="Pfam" id="PF01644">
    <property type="entry name" value="Chitin_synth_1"/>
    <property type="match status" value="1"/>
</dbReference>
<comment type="subcellular location">
    <subcellularLocation>
        <location evidence="2">Cell membrane</location>
        <topology evidence="2">Multi-pass membrane protein</topology>
    </subcellularLocation>
</comment>
<keyword evidence="6" id="KW-0328">Glycosyltransferase</keyword>
<gene>
    <name evidence="18" type="ORF">FHETE_2369</name>
</gene>
<feature type="region of interest" description="Disordered" evidence="15">
    <location>
        <begin position="384"/>
        <end position="414"/>
    </location>
</feature>
<feature type="region of interest" description="Disordered" evidence="15">
    <location>
        <begin position="1"/>
        <end position="21"/>
    </location>
</feature>
<evidence type="ECO:0000256" key="16">
    <source>
        <dbReference type="SAM" id="Phobius"/>
    </source>
</evidence>
<dbReference type="GO" id="GO:0006031">
    <property type="term" value="P:chitin biosynthetic process"/>
    <property type="evidence" value="ECO:0007669"/>
    <property type="project" value="TreeGrafter"/>
</dbReference>
<feature type="transmembrane region" description="Helical" evidence="16">
    <location>
        <begin position="1032"/>
        <end position="1055"/>
    </location>
</feature>
<proteinExistence type="inferred from homology"/>
<accession>A0A8H5WXJ5</accession>
<comment type="similarity">
    <text evidence="3">Belongs to the class-IV pyridoxal-phosphate-dependent aminotransferase family.</text>
</comment>
<dbReference type="Pfam" id="PF01063">
    <property type="entry name" value="Aminotran_4"/>
    <property type="match status" value="1"/>
</dbReference>
<dbReference type="GO" id="GO:0008652">
    <property type="term" value="P:amino acid biosynthetic process"/>
    <property type="evidence" value="ECO:0007669"/>
    <property type="project" value="UniProtKB-ARBA"/>
</dbReference>
<keyword evidence="8 16" id="KW-0812">Transmembrane</keyword>
<dbReference type="InterPro" id="IPR001544">
    <property type="entry name" value="Aminotrans_IV"/>
</dbReference>
<keyword evidence="7" id="KW-0808">Transferase</keyword>
<evidence type="ECO:0000313" key="18">
    <source>
        <dbReference type="EMBL" id="KAF5675766.1"/>
    </source>
</evidence>
<dbReference type="GO" id="GO:0030428">
    <property type="term" value="C:cell septum"/>
    <property type="evidence" value="ECO:0007669"/>
    <property type="project" value="TreeGrafter"/>
</dbReference>
<feature type="transmembrane region" description="Helical" evidence="16">
    <location>
        <begin position="1003"/>
        <end position="1025"/>
    </location>
</feature>
<evidence type="ECO:0000256" key="8">
    <source>
        <dbReference type="ARBA" id="ARBA00022692"/>
    </source>
</evidence>
<dbReference type="EMBL" id="JAAGWQ010000037">
    <property type="protein sequence ID" value="KAF5675766.1"/>
    <property type="molecule type" value="Genomic_DNA"/>
</dbReference>
<feature type="transmembrane region" description="Helical" evidence="16">
    <location>
        <begin position="956"/>
        <end position="977"/>
    </location>
</feature>
<dbReference type="Pfam" id="PF08407">
    <property type="entry name" value="Chitin_synth_1N"/>
    <property type="match status" value="1"/>
</dbReference>
<dbReference type="GO" id="GO:0071555">
    <property type="term" value="P:cell wall organization"/>
    <property type="evidence" value="ECO:0007669"/>
    <property type="project" value="UniProtKB-KW"/>
</dbReference>
<reference evidence="18 19" key="1">
    <citation type="submission" date="2020-05" db="EMBL/GenBank/DDBJ databases">
        <title>Identification and distribution of gene clusters putatively required for synthesis of sphingolipid metabolism inhibitors in phylogenetically diverse species of the filamentous fungus Fusarium.</title>
        <authorList>
            <person name="Kim H.-S."/>
            <person name="Busman M."/>
            <person name="Brown D.W."/>
            <person name="Divon H."/>
            <person name="Uhlig S."/>
            <person name="Proctor R.H."/>
        </authorList>
    </citation>
    <scope>NUCLEOTIDE SEQUENCE [LARGE SCALE GENOMIC DNA]</scope>
    <source>
        <strain evidence="18 19">NRRL 20693</strain>
    </source>
</reference>
<keyword evidence="19" id="KW-1185">Reference proteome</keyword>
<feature type="domain" description="Chitin synthase N-terminal" evidence="17">
    <location>
        <begin position="454"/>
        <end position="514"/>
    </location>
</feature>
<dbReference type="SUPFAM" id="SSF56752">
    <property type="entry name" value="D-aminoacid aminotransferase-like PLP-dependent enzymes"/>
    <property type="match status" value="1"/>
</dbReference>
<evidence type="ECO:0000256" key="1">
    <source>
        <dbReference type="ARBA" id="ARBA00001933"/>
    </source>
</evidence>
<dbReference type="InterPro" id="IPR043132">
    <property type="entry name" value="BCAT-like_C"/>
</dbReference>
<evidence type="ECO:0000256" key="7">
    <source>
        <dbReference type="ARBA" id="ARBA00022679"/>
    </source>
</evidence>
<feature type="transmembrane region" description="Helical" evidence="16">
    <location>
        <begin position="871"/>
        <end position="903"/>
    </location>
</feature>
<feature type="compositionally biased region" description="Polar residues" evidence="15">
    <location>
        <begin position="12"/>
        <end position="21"/>
    </location>
</feature>
<dbReference type="FunFam" id="3.20.10.10:FF:000002">
    <property type="entry name" value="D-alanine aminotransferase"/>
    <property type="match status" value="1"/>
</dbReference>
<dbReference type="InterPro" id="IPR043131">
    <property type="entry name" value="BCAT-like_N"/>
</dbReference>
<protein>
    <recommendedName>
        <fullName evidence="4">chitin synthase</fullName>
        <ecNumber evidence="4">2.4.1.16</ecNumber>
    </recommendedName>
</protein>
<evidence type="ECO:0000256" key="12">
    <source>
        <dbReference type="ARBA" id="ARBA00023180"/>
    </source>
</evidence>
<sequence length="1216" mass="137298">MTNAKQGGHGGSTHSSVPNAKNASIRVGIRDGVTGEFNLVPRAEAVVSVFDSNFLIGDGIWEGIRANKGRVQFAKEHINRLFQSAKAMYMDLGLSKGELLDLIHQTLDANDMGDDEHVHIRLVVSRGLKATPYQNPKVNIGLPLIVIIPESKAVDPSSKSRGLRLATTWVRRGPPDVKDEQWNHISKATDVQACIHANVMNVDEALMLDLRGFVKTCNSVNFFIVRGDEVWAPTKDNQMQGITRQKTIDVCRANGITVRELDFTLTETYGADEAFCTGTFPSQIHVTEIDGRVIGDGKRGVLTERIQQLYSELVRRDVERSREDIKAEVPHEINLQTTRLSKPRDETSQSVRRHHQDSGTTEFELPSSLQLYKSLFRRGFVDQSRGPRKTRLPISRLGSDADTGNQMSTSDRTPLFPEASVYDERSEHAPMELQDIARHESIQHSAGQVDESQIHVPIPSDLANIAGLDLNATTEQNNYEMAHLTYTAISTDPQEFHEKHHLRPKCFKYPRHTEILVGITVYNEPKHLLRRTLQSIVQNLWYLNIRPESKTWGKGSWTKTVVCILIDGIESVDPGLLDVLTSIGLYQNGLCKKTTEQGDEVTGHLFEYTSHLGTHLGCTAEDGGPKHATESRPMQFPVQLMLLMKGSNCGKLNSYRWLYNGFARVLDPNITVHLDVGTKLGKQALFKLWKEFDMEPMLAAACGEITCSMGGNWLNILNPIVAAQNFEYKVGFQLDRTFESVTGFLSLLPGACSAYRYVGSAGKPLEDMLLGDPTWIQGQTRDRPNLSPVNLNRHLADDRVICFRILSKPNTRWILKYIPVTATTDIPMTTTDFINQRRRWLNGAFFSSIYVLKRCGHLWRSDHTRIRKLAFFVPLIHSILALVLAWFSLAAFLLTTFTINTISGDPPKDAPSGGFPFGKATPIVNAVIQIVYLATVLFQFILALGSRPRNHRISYIVSFAIFGLIQAYLIMNLIYLVKRVADYKADDTGASNYAYIGEFYADIGQSTIIVAGFSVFGVYILSALLARDPWHLFTSFAQFLFISSSYVNILNIYAFSNTHDVSWGRKSRQEDTEAGQRQERQRPAAIERRFTFSDQDPNIRSADTQRDETPEARNKEYQEALARAFAEDETLSRETKRPQVLATADAMMEFRTIILASYIFSNIFVCLIVLNDSLKILWWLGDSYWHKVWFFRIWLWANSISFLIRLQHAYPIQELC</sequence>
<dbReference type="OrthoDB" id="26569at2759"/>
<evidence type="ECO:0000256" key="15">
    <source>
        <dbReference type="SAM" id="MobiDB-lite"/>
    </source>
</evidence>
<evidence type="ECO:0000256" key="9">
    <source>
        <dbReference type="ARBA" id="ARBA00022898"/>
    </source>
</evidence>
<dbReference type="InterPro" id="IPR013616">
    <property type="entry name" value="Chitin_synth_N"/>
</dbReference>
<dbReference type="PANTHER" id="PTHR22914:SF9">
    <property type="entry name" value="CHITIN SYNTHASE 1"/>
    <property type="match status" value="1"/>
</dbReference>
<evidence type="ECO:0000256" key="11">
    <source>
        <dbReference type="ARBA" id="ARBA00023136"/>
    </source>
</evidence>
<evidence type="ECO:0000256" key="5">
    <source>
        <dbReference type="ARBA" id="ARBA00022475"/>
    </source>
</evidence>
<organism evidence="18 19">
    <name type="scientific">Fusarium heterosporum</name>
    <dbReference type="NCBI Taxonomy" id="42747"/>
    <lineage>
        <taxon>Eukaryota</taxon>
        <taxon>Fungi</taxon>
        <taxon>Dikarya</taxon>
        <taxon>Ascomycota</taxon>
        <taxon>Pezizomycotina</taxon>
        <taxon>Sordariomycetes</taxon>
        <taxon>Hypocreomycetidae</taxon>
        <taxon>Hypocreales</taxon>
        <taxon>Nectriaceae</taxon>
        <taxon>Fusarium</taxon>
        <taxon>Fusarium heterosporum species complex</taxon>
    </lineage>
</organism>
<keyword evidence="12" id="KW-0325">Glycoprotein</keyword>